<comment type="caution">
    <text evidence="1">The sequence shown here is derived from an EMBL/GenBank/DDBJ whole genome shotgun (WGS) entry which is preliminary data.</text>
</comment>
<gene>
    <name evidence="1" type="ORF">ATANTOWER_005449</name>
</gene>
<dbReference type="Proteomes" id="UP001345963">
    <property type="component" value="Unassembled WGS sequence"/>
</dbReference>
<dbReference type="EMBL" id="JAHUTI010070447">
    <property type="protein sequence ID" value="MED6255164.1"/>
    <property type="molecule type" value="Genomic_DNA"/>
</dbReference>
<protein>
    <submittedName>
        <fullName evidence="1">Uncharacterized protein</fullName>
    </submittedName>
</protein>
<evidence type="ECO:0000313" key="1">
    <source>
        <dbReference type="EMBL" id="MED6255164.1"/>
    </source>
</evidence>
<accession>A0ABU7C015</accession>
<proteinExistence type="predicted"/>
<sequence>MALDVDVVFLMETVDFPFRCRCDALLSLLRRGKTKGTVHCEPCLVFMLACKPIEPACLAHRSSKTQLFF</sequence>
<organism evidence="1 2">
    <name type="scientific">Ataeniobius toweri</name>
    <dbReference type="NCBI Taxonomy" id="208326"/>
    <lineage>
        <taxon>Eukaryota</taxon>
        <taxon>Metazoa</taxon>
        <taxon>Chordata</taxon>
        <taxon>Craniata</taxon>
        <taxon>Vertebrata</taxon>
        <taxon>Euteleostomi</taxon>
        <taxon>Actinopterygii</taxon>
        <taxon>Neopterygii</taxon>
        <taxon>Teleostei</taxon>
        <taxon>Neoteleostei</taxon>
        <taxon>Acanthomorphata</taxon>
        <taxon>Ovalentaria</taxon>
        <taxon>Atherinomorphae</taxon>
        <taxon>Cyprinodontiformes</taxon>
        <taxon>Goodeidae</taxon>
        <taxon>Ataeniobius</taxon>
    </lineage>
</organism>
<name>A0ABU7C015_9TELE</name>
<keyword evidence="2" id="KW-1185">Reference proteome</keyword>
<evidence type="ECO:0000313" key="2">
    <source>
        <dbReference type="Proteomes" id="UP001345963"/>
    </source>
</evidence>
<reference evidence="1 2" key="1">
    <citation type="submission" date="2021-07" db="EMBL/GenBank/DDBJ databases">
        <authorList>
            <person name="Palmer J.M."/>
        </authorList>
    </citation>
    <scope>NUCLEOTIDE SEQUENCE [LARGE SCALE GENOMIC DNA]</scope>
    <source>
        <strain evidence="1 2">AT_MEX2019</strain>
        <tissue evidence="1">Muscle</tissue>
    </source>
</reference>